<dbReference type="GO" id="GO:0016197">
    <property type="term" value="P:endosomal transport"/>
    <property type="evidence" value="ECO:0007669"/>
    <property type="project" value="EnsemblFungi"/>
</dbReference>
<proteinExistence type="predicted"/>
<dbReference type="PANTHER" id="PTHR31941:SF16">
    <property type="entry name" value="PHOSPHATIDYLINOSITOL 4,5-BISPHOSPHATE-BINDING PROTEIN SLM1-RELATED"/>
    <property type="match status" value="1"/>
</dbReference>
<dbReference type="HOGENOM" id="CLU_013663_1_0_1"/>
<dbReference type="OrthoDB" id="5598057at2759"/>
<evidence type="ECO:0000256" key="1">
    <source>
        <dbReference type="ARBA" id="ARBA00004413"/>
    </source>
</evidence>
<dbReference type="Gene3D" id="1.20.1270.60">
    <property type="entry name" value="Arfaptin homology (AH) domain/BAR domain"/>
    <property type="match status" value="1"/>
</dbReference>
<dbReference type="GO" id="GO:0042802">
    <property type="term" value="F:identical protein binding"/>
    <property type="evidence" value="ECO:0007669"/>
    <property type="project" value="EnsemblFungi"/>
</dbReference>
<dbReference type="SMART" id="SM00233">
    <property type="entry name" value="PH"/>
    <property type="match status" value="1"/>
</dbReference>
<dbReference type="InterPro" id="IPR046869">
    <property type="entry name" value="SLM1/RGC1-like_PH"/>
</dbReference>
<gene>
    <name evidence="5" type="primary">TPHA0D01630</name>
    <name evidence="5" type="ordered locus">TPHA_0D01630</name>
</gene>
<dbReference type="RefSeq" id="XP_003685237.1">
    <property type="nucleotide sequence ID" value="XM_003685189.1"/>
</dbReference>
<keyword evidence="2" id="KW-0597">Phosphoprotein</keyword>
<dbReference type="Proteomes" id="UP000005666">
    <property type="component" value="Chromosome 4"/>
</dbReference>
<dbReference type="CDD" id="cd13311">
    <property type="entry name" value="PH_Slm1"/>
    <property type="match status" value="1"/>
</dbReference>
<dbReference type="AlphaFoldDB" id="G8BSI2"/>
<dbReference type="SUPFAM" id="SSF50729">
    <property type="entry name" value="PH domain-like"/>
    <property type="match status" value="1"/>
</dbReference>
<feature type="domain" description="PH" evidence="4">
    <location>
        <begin position="444"/>
        <end position="549"/>
    </location>
</feature>
<dbReference type="InterPro" id="IPR011993">
    <property type="entry name" value="PH-like_dom_sf"/>
</dbReference>
<organism evidence="5 6">
    <name type="scientific">Tetrapisispora phaffii (strain ATCC 24235 / CBS 4417 / NBRC 1672 / NRRL Y-8282 / UCD 70-5)</name>
    <name type="common">Yeast</name>
    <name type="synonym">Fabospora phaffii</name>
    <dbReference type="NCBI Taxonomy" id="1071381"/>
    <lineage>
        <taxon>Eukaryota</taxon>
        <taxon>Fungi</taxon>
        <taxon>Dikarya</taxon>
        <taxon>Ascomycota</taxon>
        <taxon>Saccharomycotina</taxon>
        <taxon>Saccharomycetes</taxon>
        <taxon>Saccharomycetales</taxon>
        <taxon>Saccharomycetaceae</taxon>
        <taxon>Tetrapisispora</taxon>
    </lineage>
</organism>
<dbReference type="eggNOG" id="ENOG502QRAF">
    <property type="taxonomic scope" value="Eukaryota"/>
</dbReference>
<dbReference type="GO" id="GO:0030950">
    <property type="term" value="P:establishment or maintenance of actin cytoskeleton polarity"/>
    <property type="evidence" value="ECO:0007669"/>
    <property type="project" value="EnsemblFungi"/>
</dbReference>
<dbReference type="InterPro" id="IPR001849">
    <property type="entry name" value="PH_domain"/>
</dbReference>
<dbReference type="KEGG" id="tpf:TPHA_0D01630"/>
<dbReference type="GeneID" id="11530965"/>
<dbReference type="InterPro" id="IPR043453">
    <property type="entry name" value="Slm1_PH"/>
</dbReference>
<comment type="subunit">
    <text evidence="3">Heterodimer of SLM1-SLM2. Binds phosphatidylinositol 4,5-bisphosphate, which is required for function. Interacts with the TORC2 subunits AVO2, BIT61 and TOR2. Interacts with the calcineurin catalytic subunits CNA1 and CNA2.</text>
</comment>
<dbReference type="InterPro" id="IPR046868">
    <property type="entry name" value="BAR_4"/>
</dbReference>
<dbReference type="FunFam" id="2.30.29.30:FF:000328">
    <property type="entry name" value="Phosphatidylinositol 4,5-bisphosphate-binding protein SLM1"/>
    <property type="match status" value="1"/>
</dbReference>
<dbReference type="GO" id="GO:0046625">
    <property type="term" value="F:sphingolipid binding"/>
    <property type="evidence" value="ECO:0007669"/>
    <property type="project" value="EnsemblFungi"/>
</dbReference>
<dbReference type="GO" id="GO:0005886">
    <property type="term" value="C:plasma membrane"/>
    <property type="evidence" value="ECO:0007669"/>
    <property type="project" value="UniProtKB-SubCell"/>
</dbReference>
<dbReference type="GO" id="GO:0072659">
    <property type="term" value="P:protein localization to plasma membrane"/>
    <property type="evidence" value="ECO:0007669"/>
    <property type="project" value="EnsemblFungi"/>
</dbReference>
<dbReference type="GO" id="GO:0070941">
    <property type="term" value="P:eisosome assembly"/>
    <property type="evidence" value="ECO:0007669"/>
    <property type="project" value="EnsemblFungi"/>
</dbReference>
<accession>G8BSI2</accession>
<dbReference type="Pfam" id="PF20399">
    <property type="entry name" value="PH_20"/>
    <property type="match status" value="1"/>
</dbReference>
<dbReference type="FunFam" id="1.20.1270.60:FF:000078">
    <property type="entry name" value="Slm1p"/>
    <property type="match status" value="1"/>
</dbReference>
<dbReference type="OMA" id="SSENEWH"/>
<dbReference type="InterPro" id="IPR027267">
    <property type="entry name" value="AH/BAR_dom_sf"/>
</dbReference>
<dbReference type="Pfam" id="PF20400">
    <property type="entry name" value="BAR_4"/>
    <property type="match status" value="1"/>
</dbReference>
<protein>
    <recommendedName>
        <fullName evidence="4">PH domain-containing protein</fullName>
    </recommendedName>
</protein>
<name>G8BSI2_TETPH</name>
<dbReference type="GO" id="GO:0005546">
    <property type="term" value="F:phosphatidylinositol-4,5-bisphosphate binding"/>
    <property type="evidence" value="ECO:0007669"/>
    <property type="project" value="EnsemblFungi"/>
</dbReference>
<evidence type="ECO:0000313" key="5">
    <source>
        <dbReference type="EMBL" id="CCE62803.1"/>
    </source>
</evidence>
<evidence type="ECO:0000256" key="3">
    <source>
        <dbReference type="ARBA" id="ARBA00064463"/>
    </source>
</evidence>
<evidence type="ECO:0000313" key="6">
    <source>
        <dbReference type="Proteomes" id="UP000005666"/>
    </source>
</evidence>
<dbReference type="STRING" id="1071381.G8BSI2"/>
<sequence>MSKHNTMTSTMSDILPQQHRNLQQLQNLQNRTKSLGVTNDYNPAYLQSIQNNLLNNNMDPNGKNFQLPLSTINTNQSNSNSKMDKAYMGSGAPLLFNSTANGLAPDVQRSSSTATNTVPNLNTSDVIFQHKTPAVNSATPLSRQNMQQDPRSPLVVLIPTNSHPTEILATRFTAWRSVIKSLVTYLSEASSIQDEIVRQQLRLTHAIEFPFFSIENLYQPSSQEDKNNQNFFLSLGNGSVQDLPTILNLYHSSLASNASKVSKELSSDIIPRLRDLRGDLLIKIKEIKVLNSDFKNSCQKELQKTKDDLKVFLQSIEEARYGTPKQDPYLTKLVLNRQIKKQLSEENFLHEAFDNLQSSAEELEKVVVMEIQNALTNYAKLLGQQSQLVFDVLISKLDTGFFSKNPNFEWENFIARDPNFILPDIPMRKMNSIIYKNQNDPLTYEITSGYLEKRSKFLKAYSKGYYVLSPSFLHEFKSPDRKKDLVPIMSLPLNECTVTEHSRKGSSDYKFILHSKQNGLIIRGHNWVLKSDSYENMMLWYNLINDLTKLTDHQAKVDYVIKKINLTGDAAQNVLLNREALKDEERIDKSINVENDDQNYDDLNMVPEITVSSPIKR</sequence>
<dbReference type="PANTHER" id="PTHR31941">
    <property type="entry name" value="CYTOSKELETAL SIGNALING PROTEIN SLM1"/>
    <property type="match status" value="1"/>
</dbReference>
<keyword evidence="6" id="KW-1185">Reference proteome</keyword>
<dbReference type="Gene3D" id="2.30.29.30">
    <property type="entry name" value="Pleckstrin-homology domain (PH domain)/Phosphotyrosine-binding domain (PTB)"/>
    <property type="match status" value="1"/>
</dbReference>
<evidence type="ECO:0000256" key="2">
    <source>
        <dbReference type="ARBA" id="ARBA00022553"/>
    </source>
</evidence>
<dbReference type="EMBL" id="HE612859">
    <property type="protein sequence ID" value="CCE62803.1"/>
    <property type="molecule type" value="Genomic_DNA"/>
</dbReference>
<comment type="subcellular location">
    <subcellularLocation>
        <location evidence="1">Cell membrane</location>
        <topology evidence="1">Peripheral membrane protein</topology>
        <orientation evidence="1">Cytoplasmic side</orientation>
    </subcellularLocation>
</comment>
<dbReference type="PROSITE" id="PS50003">
    <property type="entry name" value="PH_DOMAIN"/>
    <property type="match status" value="1"/>
</dbReference>
<dbReference type="GO" id="GO:0001558">
    <property type="term" value="P:regulation of cell growth"/>
    <property type="evidence" value="ECO:0007669"/>
    <property type="project" value="EnsemblFungi"/>
</dbReference>
<dbReference type="GO" id="GO:0031929">
    <property type="term" value="P:TOR signaling"/>
    <property type="evidence" value="ECO:0007669"/>
    <property type="project" value="EnsemblFungi"/>
</dbReference>
<dbReference type="GO" id="GO:0051017">
    <property type="term" value="P:actin filament bundle assembly"/>
    <property type="evidence" value="ECO:0007669"/>
    <property type="project" value="EnsemblFungi"/>
</dbReference>
<evidence type="ECO:0000259" key="4">
    <source>
        <dbReference type="PROSITE" id="PS50003"/>
    </source>
</evidence>
<reference evidence="5 6" key="1">
    <citation type="journal article" date="2011" name="Proc. Natl. Acad. Sci. U.S.A.">
        <title>Evolutionary erosion of yeast sex chromosomes by mating-type switching accidents.</title>
        <authorList>
            <person name="Gordon J.L."/>
            <person name="Armisen D."/>
            <person name="Proux-Wera E."/>
            <person name="Oheigeartaigh S.S."/>
            <person name="Byrne K.P."/>
            <person name="Wolfe K.H."/>
        </authorList>
    </citation>
    <scope>NUCLEOTIDE SEQUENCE [LARGE SCALE GENOMIC DNA]</scope>
    <source>
        <strain evidence="6">ATCC 24235 / CBS 4417 / NBRC 1672 / NRRL Y-8282 / UCD 70-5</strain>
    </source>
</reference>